<dbReference type="KEGG" id="mor:MOC_1186"/>
<feature type="compositionally biased region" description="Low complexity" evidence="1">
    <location>
        <begin position="17"/>
        <end position="26"/>
    </location>
</feature>
<dbReference type="Proteomes" id="UP000029492">
    <property type="component" value="Chromosome"/>
</dbReference>
<dbReference type="AlphaFoldDB" id="A0A089NM30"/>
<protein>
    <submittedName>
        <fullName evidence="2">Protein of unassigned function</fullName>
    </submittedName>
</protein>
<organism evidence="2 3">
    <name type="scientific">Methylobacterium oryzae CBMB20</name>
    <dbReference type="NCBI Taxonomy" id="693986"/>
    <lineage>
        <taxon>Bacteria</taxon>
        <taxon>Pseudomonadati</taxon>
        <taxon>Pseudomonadota</taxon>
        <taxon>Alphaproteobacteria</taxon>
        <taxon>Hyphomicrobiales</taxon>
        <taxon>Methylobacteriaceae</taxon>
        <taxon>Methylobacterium</taxon>
    </lineage>
</organism>
<proteinExistence type="predicted"/>
<evidence type="ECO:0000256" key="1">
    <source>
        <dbReference type="SAM" id="MobiDB-lite"/>
    </source>
</evidence>
<dbReference type="EMBL" id="CP003811">
    <property type="protein sequence ID" value="AIQ88941.1"/>
    <property type="molecule type" value="Genomic_DNA"/>
</dbReference>
<evidence type="ECO:0000313" key="3">
    <source>
        <dbReference type="Proteomes" id="UP000029492"/>
    </source>
</evidence>
<name>A0A089NM30_9HYPH</name>
<gene>
    <name evidence="2" type="ORF">MOC_1186</name>
</gene>
<feature type="region of interest" description="Disordered" evidence="1">
    <location>
        <begin position="132"/>
        <end position="153"/>
    </location>
</feature>
<feature type="region of interest" description="Disordered" evidence="1">
    <location>
        <begin position="1"/>
        <end position="83"/>
    </location>
</feature>
<reference evidence="2 3" key="1">
    <citation type="journal article" date="2014" name="PLoS ONE">
        <title>Genome Information of Methylobacterium oryzae, a Plant-Probiotic Methylotroph in the Phyllosphere.</title>
        <authorList>
            <person name="Kwak M.J."/>
            <person name="Jeong H."/>
            <person name="Madhaiyan M."/>
            <person name="Lee Y."/>
            <person name="Sa T.M."/>
            <person name="Oh T.K."/>
            <person name="Kim J.F."/>
        </authorList>
    </citation>
    <scope>NUCLEOTIDE SEQUENCE [LARGE SCALE GENOMIC DNA]</scope>
    <source>
        <strain evidence="2 3">CBMB20</strain>
    </source>
</reference>
<dbReference type="STRING" id="693986.MOC_1186"/>
<dbReference type="HOGENOM" id="CLU_1711111_0_0_5"/>
<accession>A0A089NM30</accession>
<sequence length="153" mass="16303">MRDRLLSFVRSRPRPPTRTGPGLRRPIAPRSGRVRIGFEERRTARSGHAVRVQDPTPPDDAARGRVTRRGPGLASRPRGSVKRAMPDCNAAAVARIPRLSVCASARRSWRGHQNLGIPVVLPTQCTCCPQRSDVSAHGSRGSGACGAVASGAG</sequence>
<keyword evidence="3" id="KW-1185">Reference proteome</keyword>
<evidence type="ECO:0000313" key="2">
    <source>
        <dbReference type="EMBL" id="AIQ88941.1"/>
    </source>
</evidence>